<feature type="transmembrane region" description="Helical" evidence="1">
    <location>
        <begin position="144"/>
        <end position="168"/>
    </location>
</feature>
<reference evidence="2 3" key="1">
    <citation type="submission" date="2021-05" db="EMBL/GenBank/DDBJ databases">
        <title>A Polyphasic approach of four new species of the genus Ohtaekwangia: Ohtaekwangia histidinii sp. nov., Ohtaekwangia cretensis sp. nov., Ohtaekwangia indiensis sp. nov., Ohtaekwangia reichenbachii sp. nov. from diverse environment.</title>
        <authorList>
            <person name="Octaviana S."/>
        </authorList>
    </citation>
    <scope>NUCLEOTIDE SEQUENCE [LARGE SCALE GENOMIC DNA]</scope>
    <source>
        <strain evidence="2 3">PWU5</strain>
    </source>
</reference>
<sequence length="374" mass="43362">MMRSIAHVLIRVFAYRFYKANVGLFLFLFVTVVVSFFFMNVLNETHLAPADRIKYNLIFAISFMSSTHIGIVVFAGWAIYSVRSWSFVLKQTQLPEQQFLKYSITAASKLRQFANWCLVQGVISLPVFVYALFCWVVGLIYHYYLIPVLLAAYGALLILVSGALYVWYTNRLGSDAARWWMTTLTRRWKKPLFSLYLYELVYRQKLTLAMTKLFSWLILTGGMLLFGTLTTDARKGGVIMLLLALGHLVVLYQWQQFENTYLRFLPNLPWPRWKRYVHALLAYLFLILPEIVWLSTQGGGVIAGGLLMLNIAMAMLLRSYLYWRPLSMAKFVTMAFYSFIVMFLVILAGGIWCMMLAVSALSAALFYRRYYSYE</sequence>
<evidence type="ECO:0000313" key="3">
    <source>
        <dbReference type="Proteomes" id="UP001319080"/>
    </source>
</evidence>
<dbReference type="EMBL" id="JAHESE010000013">
    <property type="protein sequence ID" value="MBT1709412.1"/>
    <property type="molecule type" value="Genomic_DNA"/>
</dbReference>
<feature type="transmembrane region" description="Helical" evidence="1">
    <location>
        <begin position="335"/>
        <end position="367"/>
    </location>
</feature>
<feature type="transmembrane region" description="Helical" evidence="1">
    <location>
        <begin position="237"/>
        <end position="255"/>
    </location>
</feature>
<feature type="transmembrane region" description="Helical" evidence="1">
    <location>
        <begin position="20"/>
        <end position="38"/>
    </location>
</feature>
<evidence type="ECO:0000313" key="2">
    <source>
        <dbReference type="EMBL" id="MBT1709412.1"/>
    </source>
</evidence>
<accession>A0AAP2E0E1</accession>
<feature type="transmembrane region" description="Helical" evidence="1">
    <location>
        <begin position="276"/>
        <end position="295"/>
    </location>
</feature>
<keyword evidence="1" id="KW-0812">Transmembrane</keyword>
<feature type="transmembrane region" description="Helical" evidence="1">
    <location>
        <begin position="113"/>
        <end position="138"/>
    </location>
</feature>
<keyword evidence="1" id="KW-1133">Transmembrane helix</keyword>
<dbReference type="Proteomes" id="UP001319080">
    <property type="component" value="Unassembled WGS sequence"/>
</dbReference>
<feature type="transmembrane region" description="Helical" evidence="1">
    <location>
        <begin position="58"/>
        <end position="80"/>
    </location>
</feature>
<evidence type="ECO:0000256" key="1">
    <source>
        <dbReference type="SAM" id="Phobius"/>
    </source>
</evidence>
<organism evidence="2 3">
    <name type="scientific">Dawidia cretensis</name>
    <dbReference type="NCBI Taxonomy" id="2782350"/>
    <lineage>
        <taxon>Bacteria</taxon>
        <taxon>Pseudomonadati</taxon>
        <taxon>Bacteroidota</taxon>
        <taxon>Cytophagia</taxon>
        <taxon>Cytophagales</taxon>
        <taxon>Chryseotaleaceae</taxon>
        <taxon>Dawidia</taxon>
    </lineage>
</organism>
<protein>
    <submittedName>
        <fullName evidence="2">Uncharacterized protein</fullName>
    </submittedName>
</protein>
<comment type="caution">
    <text evidence="2">The sequence shown here is derived from an EMBL/GenBank/DDBJ whole genome shotgun (WGS) entry which is preliminary data.</text>
</comment>
<dbReference type="RefSeq" id="WP_254084992.1">
    <property type="nucleotide sequence ID" value="NZ_JAHESE010000013.1"/>
</dbReference>
<feature type="transmembrane region" description="Helical" evidence="1">
    <location>
        <begin position="213"/>
        <end position="231"/>
    </location>
</feature>
<keyword evidence="1" id="KW-0472">Membrane</keyword>
<name>A0AAP2E0E1_9BACT</name>
<feature type="transmembrane region" description="Helical" evidence="1">
    <location>
        <begin position="301"/>
        <end position="323"/>
    </location>
</feature>
<gene>
    <name evidence="2" type="ORF">KK062_14310</name>
</gene>
<proteinExistence type="predicted"/>
<keyword evidence="3" id="KW-1185">Reference proteome</keyword>
<dbReference type="AlphaFoldDB" id="A0AAP2E0E1"/>